<dbReference type="Proteomes" id="UP001203512">
    <property type="component" value="Unassembled WGS sequence"/>
</dbReference>
<keyword evidence="3" id="KW-1185">Reference proteome</keyword>
<evidence type="ECO:0000313" key="3">
    <source>
        <dbReference type="Proteomes" id="UP001203512"/>
    </source>
</evidence>
<proteinExistence type="predicted"/>
<organism evidence="2 3">
    <name type="scientific">Sphingobium agri</name>
    <dbReference type="NCBI Taxonomy" id="2933566"/>
    <lineage>
        <taxon>Bacteria</taxon>
        <taxon>Pseudomonadati</taxon>
        <taxon>Pseudomonadota</taxon>
        <taxon>Alphaproteobacteria</taxon>
        <taxon>Sphingomonadales</taxon>
        <taxon>Sphingomonadaceae</taxon>
        <taxon>Sphingobium</taxon>
    </lineage>
</organism>
<feature type="compositionally biased region" description="Pro residues" evidence="1">
    <location>
        <begin position="54"/>
        <end position="69"/>
    </location>
</feature>
<name>A0ABT0E0J6_9SPHN</name>
<gene>
    <name evidence="2" type="ORF">MU848_14930</name>
</gene>
<reference evidence="2 3" key="1">
    <citation type="submission" date="2022-04" db="EMBL/GenBank/DDBJ databases">
        <authorList>
            <person name="Huq M.A."/>
        </authorList>
    </citation>
    <scope>NUCLEOTIDE SEQUENCE [LARGE SCALE GENOMIC DNA]</scope>
    <source>
        <strain evidence="2 3">MAH-33</strain>
    </source>
</reference>
<dbReference type="EMBL" id="JALKHS010000012">
    <property type="protein sequence ID" value="MCK0532883.1"/>
    <property type="molecule type" value="Genomic_DNA"/>
</dbReference>
<feature type="region of interest" description="Disordered" evidence="1">
    <location>
        <begin position="53"/>
        <end position="84"/>
    </location>
</feature>
<dbReference type="PROSITE" id="PS51257">
    <property type="entry name" value="PROKAR_LIPOPROTEIN"/>
    <property type="match status" value="1"/>
</dbReference>
<sequence>MRAGWGAATLVISLSLAACDGREESAIDNLANGANAAQVENSFRAEAREVLEPLRPPEPGTPGGLPPDAAPIEEGSIDPKGPQGAAQVVQGYYALLEQRRFDDAQDLWNEKGAIGAEDDEAFARRFRNFSEIHANIGAPGEMEGAAGSSYVTVPVQVYGRLAVNGKPWYKLRQVTLRRVNDVPGSSEADRRWHIESIGPYVAPVEGEAGDAAVANGSE</sequence>
<evidence type="ECO:0008006" key="4">
    <source>
        <dbReference type="Google" id="ProtNLM"/>
    </source>
</evidence>
<evidence type="ECO:0000313" key="2">
    <source>
        <dbReference type="EMBL" id="MCK0532883.1"/>
    </source>
</evidence>
<dbReference type="RefSeq" id="WP_247233840.1">
    <property type="nucleotide sequence ID" value="NZ_JALKHS010000012.1"/>
</dbReference>
<accession>A0ABT0E0J6</accession>
<protein>
    <recommendedName>
        <fullName evidence="4">Lipoprotein</fullName>
    </recommendedName>
</protein>
<evidence type="ECO:0000256" key="1">
    <source>
        <dbReference type="SAM" id="MobiDB-lite"/>
    </source>
</evidence>
<comment type="caution">
    <text evidence="2">The sequence shown here is derived from an EMBL/GenBank/DDBJ whole genome shotgun (WGS) entry which is preliminary data.</text>
</comment>